<dbReference type="GO" id="GO:0006935">
    <property type="term" value="P:chemotaxis"/>
    <property type="evidence" value="ECO:0007669"/>
    <property type="project" value="UniProtKB-KW"/>
</dbReference>
<dbReference type="Pfam" id="PF02518">
    <property type="entry name" value="HATPase_c"/>
    <property type="match status" value="1"/>
</dbReference>
<dbReference type="InterPro" id="IPR004358">
    <property type="entry name" value="Sig_transdc_His_kin-like_C"/>
</dbReference>
<dbReference type="PROSITE" id="PS50894">
    <property type="entry name" value="HPT"/>
    <property type="match status" value="1"/>
</dbReference>
<evidence type="ECO:0000256" key="9">
    <source>
        <dbReference type="ARBA" id="ARBA00022840"/>
    </source>
</evidence>
<evidence type="ECO:0000256" key="3">
    <source>
        <dbReference type="ARBA" id="ARBA00021495"/>
    </source>
</evidence>
<dbReference type="AlphaFoldDB" id="A0A2U3AQZ0"/>
<dbReference type="PANTHER" id="PTHR43395">
    <property type="entry name" value="SENSOR HISTIDINE KINASE CHEA"/>
    <property type="match status" value="1"/>
</dbReference>
<keyword evidence="5 11" id="KW-0597">Phosphoprotein</keyword>
<dbReference type="GO" id="GO:0005737">
    <property type="term" value="C:cytoplasm"/>
    <property type="evidence" value="ECO:0007669"/>
    <property type="project" value="InterPro"/>
</dbReference>
<dbReference type="SUPFAM" id="SSF55052">
    <property type="entry name" value="CheY-binding domain of CheA"/>
    <property type="match status" value="1"/>
</dbReference>
<comment type="catalytic activity">
    <reaction evidence="1">
        <text>ATP + protein L-histidine = ADP + protein N-phospho-L-histidine.</text>
        <dbReference type="EC" id="2.7.13.3"/>
    </reaction>
</comment>
<dbReference type="InterPro" id="IPR005467">
    <property type="entry name" value="His_kinase_dom"/>
</dbReference>
<name>A0A2U3AQZ0_9BACL</name>
<evidence type="ECO:0000313" key="15">
    <source>
        <dbReference type="EMBL" id="PWI26916.1"/>
    </source>
</evidence>
<dbReference type="InterPro" id="IPR051315">
    <property type="entry name" value="Bact_Chemotaxis_CheA"/>
</dbReference>
<dbReference type="Pfam" id="PF01584">
    <property type="entry name" value="CheW"/>
    <property type="match status" value="1"/>
</dbReference>
<dbReference type="InterPro" id="IPR036890">
    <property type="entry name" value="HATPase_C_sf"/>
</dbReference>
<dbReference type="RefSeq" id="WP_109304539.1">
    <property type="nucleotide sequence ID" value="NZ_BJUF01000001.1"/>
</dbReference>
<dbReference type="Gene3D" id="3.30.565.10">
    <property type="entry name" value="Histidine kinase-like ATPase, C-terminal domain"/>
    <property type="match status" value="1"/>
</dbReference>
<gene>
    <name evidence="15" type="ORF">DEX24_01045</name>
</gene>
<evidence type="ECO:0000256" key="7">
    <source>
        <dbReference type="ARBA" id="ARBA00022741"/>
    </source>
</evidence>
<dbReference type="Gene3D" id="1.10.287.560">
    <property type="entry name" value="Histidine kinase CheA-like, homodimeric domain"/>
    <property type="match status" value="1"/>
</dbReference>
<dbReference type="SMART" id="SM01231">
    <property type="entry name" value="H-kinase_dim"/>
    <property type="match status" value="1"/>
</dbReference>
<evidence type="ECO:0000256" key="6">
    <source>
        <dbReference type="ARBA" id="ARBA00022679"/>
    </source>
</evidence>
<evidence type="ECO:0000259" key="14">
    <source>
        <dbReference type="PROSITE" id="PS50894"/>
    </source>
</evidence>
<dbReference type="InterPro" id="IPR035891">
    <property type="entry name" value="CheY-binding_CheA"/>
</dbReference>
<dbReference type="FunFam" id="3.30.565.10:FF:000016">
    <property type="entry name" value="Chemotaxis protein CheA, putative"/>
    <property type="match status" value="1"/>
</dbReference>
<dbReference type="PANTHER" id="PTHR43395:SF1">
    <property type="entry name" value="CHEMOTAXIS PROTEIN CHEA"/>
    <property type="match status" value="1"/>
</dbReference>
<dbReference type="SUPFAM" id="SSF47226">
    <property type="entry name" value="Histidine-containing phosphotransfer domain, HPT domain"/>
    <property type="match status" value="1"/>
</dbReference>
<dbReference type="Gene3D" id="2.30.30.40">
    <property type="entry name" value="SH3 Domains"/>
    <property type="match status" value="1"/>
</dbReference>
<dbReference type="InterPro" id="IPR037006">
    <property type="entry name" value="CheA-like_homodim_sf"/>
</dbReference>
<evidence type="ECO:0000256" key="5">
    <source>
        <dbReference type="ARBA" id="ARBA00022553"/>
    </source>
</evidence>
<dbReference type="InterPro" id="IPR036641">
    <property type="entry name" value="HPT_dom_sf"/>
</dbReference>
<dbReference type="Pfam" id="PF02895">
    <property type="entry name" value="H-kinase_dim"/>
    <property type="match status" value="1"/>
</dbReference>
<evidence type="ECO:0000256" key="4">
    <source>
        <dbReference type="ARBA" id="ARBA00022500"/>
    </source>
</evidence>
<dbReference type="OrthoDB" id="9803176at2"/>
<dbReference type="InterPro" id="IPR036097">
    <property type="entry name" value="HisK_dim/P_sf"/>
</dbReference>
<dbReference type="GO" id="GO:0000155">
    <property type="term" value="F:phosphorelay sensor kinase activity"/>
    <property type="evidence" value="ECO:0007669"/>
    <property type="project" value="InterPro"/>
</dbReference>
<dbReference type="SUPFAM" id="SSF50341">
    <property type="entry name" value="CheW-like"/>
    <property type="match status" value="1"/>
</dbReference>
<keyword evidence="9" id="KW-0067">ATP-binding</keyword>
<dbReference type="Gene3D" id="1.20.120.160">
    <property type="entry name" value="HPT domain"/>
    <property type="match status" value="1"/>
</dbReference>
<dbReference type="InterPro" id="IPR010808">
    <property type="entry name" value="CheA_P2-bd"/>
</dbReference>
<keyword evidence="4" id="KW-0145">Chemotaxis</keyword>
<keyword evidence="16" id="KW-1185">Reference proteome</keyword>
<protein>
    <recommendedName>
        <fullName evidence="3">Chemotaxis protein CheA</fullName>
        <ecNumber evidence="2">2.7.13.3</ecNumber>
    </recommendedName>
</protein>
<evidence type="ECO:0000256" key="2">
    <source>
        <dbReference type="ARBA" id="ARBA00012438"/>
    </source>
</evidence>
<dbReference type="InterPro" id="IPR003594">
    <property type="entry name" value="HATPase_dom"/>
</dbReference>
<dbReference type="EMBL" id="QFVR01000001">
    <property type="protein sequence ID" value="PWI26916.1"/>
    <property type="molecule type" value="Genomic_DNA"/>
</dbReference>
<sequence>MDTNQYLEVFIDESNEHLQSCSENLLVLEKNPQDTAIVNEIFRNAHTLKGMSATMGYEDIANLTHKMENVLDAIRNDKMVVTPELLDVVFESVDHLEEMVADISGGGNGKKDVTQTVEKLRRLENGEPLEGTSATQEEEISITSDDAIQSSELAFDDFEKTVLEQSSEQGFETVEIRVTLRDDCLLKAARVYMIFEILEKLGDVIKSVPTVEKLEDEQFDSSFAVAFVTKDTPEDLKQKLMKVSEVETVIITQIAVKKLSTQPNEQEEVTTAQIQAIAVTPKSEEKQVTTTKSNGHNSSKTIRVNIERLDILMNLFEELVIDRGRLQSIATELNHSELNETTERMTRVSGDLQNIILNMRMVPVETVFNRFPKMVRQLSRDLNKKINLEIIGAETELDRTVIDEIGDPLVHLIRNALDHGVESPEERLAAGKPEVGSVELRAYHSGNHVFIEIEDDGAGINRQRVLEKALAKGVITEESVASLSNKQIDELILASGFSTADVISDVSGRGVGLDVVKSTIEALGGSVSIESEQGKGSLFSIQLPLTLSIISVMLVEIEKEVYAIPLSSIIETSIIKTSDIMNAHNQKVIDFRGKVVPLVFLDETFDVPRASNDNDGFHSVVLVRKGDKMAGLVVDSFIGQQEIVLKSLGNYLSNVFAISGATILGNGQVALIVDCNSLIK</sequence>
<dbReference type="InterPro" id="IPR037052">
    <property type="entry name" value="CheA-like_P2_sf"/>
</dbReference>
<keyword evidence="7" id="KW-0547">Nucleotide-binding</keyword>
<dbReference type="InterPro" id="IPR002545">
    <property type="entry name" value="CheW-lke_dom"/>
</dbReference>
<dbReference type="CDD" id="cd16916">
    <property type="entry name" value="HATPase_CheA-like"/>
    <property type="match status" value="1"/>
</dbReference>
<dbReference type="PRINTS" id="PR00344">
    <property type="entry name" value="BCTRLSENSOR"/>
</dbReference>
<evidence type="ECO:0000256" key="8">
    <source>
        <dbReference type="ARBA" id="ARBA00022777"/>
    </source>
</evidence>
<evidence type="ECO:0000259" key="13">
    <source>
        <dbReference type="PROSITE" id="PS50851"/>
    </source>
</evidence>
<dbReference type="Proteomes" id="UP000245938">
    <property type="component" value="Unassembled WGS sequence"/>
</dbReference>
<keyword evidence="10" id="KW-0902">Two-component regulatory system</keyword>
<evidence type="ECO:0000256" key="11">
    <source>
        <dbReference type="PROSITE-ProRule" id="PRU00110"/>
    </source>
</evidence>
<dbReference type="InterPro" id="IPR008207">
    <property type="entry name" value="Sig_transdc_His_kin_Hpt_dom"/>
</dbReference>
<dbReference type="PROSITE" id="PS50109">
    <property type="entry name" value="HIS_KIN"/>
    <property type="match status" value="1"/>
</dbReference>
<dbReference type="SMART" id="SM00073">
    <property type="entry name" value="HPT"/>
    <property type="match status" value="1"/>
</dbReference>
<dbReference type="SMART" id="SM00387">
    <property type="entry name" value="HATPase_c"/>
    <property type="match status" value="1"/>
</dbReference>
<dbReference type="Pfam" id="PF01627">
    <property type="entry name" value="Hpt"/>
    <property type="match status" value="1"/>
</dbReference>
<dbReference type="SUPFAM" id="SSF55874">
    <property type="entry name" value="ATPase domain of HSP90 chaperone/DNA topoisomerase II/histidine kinase"/>
    <property type="match status" value="1"/>
</dbReference>
<dbReference type="InterPro" id="IPR004105">
    <property type="entry name" value="CheA-like_dim"/>
</dbReference>
<feature type="domain" description="Histidine kinase" evidence="12">
    <location>
        <begin position="297"/>
        <end position="547"/>
    </location>
</feature>
<feature type="modified residue" description="Phosphohistidine" evidence="11">
    <location>
        <position position="46"/>
    </location>
</feature>
<keyword evidence="6" id="KW-0808">Transferase</keyword>
<dbReference type="InterPro" id="IPR036061">
    <property type="entry name" value="CheW-like_dom_sf"/>
</dbReference>
<dbReference type="SMART" id="SM00260">
    <property type="entry name" value="CheW"/>
    <property type="match status" value="1"/>
</dbReference>
<evidence type="ECO:0000313" key="16">
    <source>
        <dbReference type="Proteomes" id="UP000245938"/>
    </source>
</evidence>
<dbReference type="SUPFAM" id="SSF47384">
    <property type="entry name" value="Homodimeric domain of signal transducing histidine kinase"/>
    <property type="match status" value="1"/>
</dbReference>
<dbReference type="PROSITE" id="PS50851">
    <property type="entry name" value="CHEW"/>
    <property type="match status" value="1"/>
</dbReference>
<dbReference type="CDD" id="cd00088">
    <property type="entry name" value="HPT"/>
    <property type="match status" value="1"/>
</dbReference>
<feature type="domain" description="CheW-like" evidence="13">
    <location>
        <begin position="549"/>
        <end position="680"/>
    </location>
</feature>
<evidence type="ECO:0000259" key="12">
    <source>
        <dbReference type="PROSITE" id="PS50109"/>
    </source>
</evidence>
<evidence type="ECO:0000256" key="10">
    <source>
        <dbReference type="ARBA" id="ARBA00023012"/>
    </source>
</evidence>
<keyword evidence="8" id="KW-0418">Kinase</keyword>
<organism evidence="15 16">
    <name type="scientific">Kurthia sibirica</name>
    <dbReference type="NCBI Taxonomy" id="202750"/>
    <lineage>
        <taxon>Bacteria</taxon>
        <taxon>Bacillati</taxon>
        <taxon>Bacillota</taxon>
        <taxon>Bacilli</taxon>
        <taxon>Bacillales</taxon>
        <taxon>Caryophanaceae</taxon>
        <taxon>Kurthia</taxon>
    </lineage>
</organism>
<proteinExistence type="predicted"/>
<dbReference type="GO" id="GO:0005524">
    <property type="term" value="F:ATP binding"/>
    <property type="evidence" value="ECO:0007669"/>
    <property type="project" value="UniProtKB-KW"/>
</dbReference>
<dbReference type="Gene3D" id="3.30.70.1110">
    <property type="entry name" value="Histidine kinase CheA-like, P2 response regulator-binding domain"/>
    <property type="match status" value="1"/>
</dbReference>
<dbReference type="EC" id="2.7.13.3" evidence="2"/>
<feature type="domain" description="HPt" evidence="14">
    <location>
        <begin position="1"/>
        <end position="103"/>
    </location>
</feature>
<dbReference type="Pfam" id="PF07194">
    <property type="entry name" value="P2"/>
    <property type="match status" value="1"/>
</dbReference>
<comment type="caution">
    <text evidence="15">The sequence shown here is derived from an EMBL/GenBank/DDBJ whole genome shotgun (WGS) entry which is preliminary data.</text>
</comment>
<reference evidence="15 16" key="1">
    <citation type="submission" date="2018-05" db="EMBL/GenBank/DDBJ databases">
        <title>Kurthia sibirica genome sequence.</title>
        <authorList>
            <person name="Maclea K.S."/>
            <person name="Goen A.E."/>
        </authorList>
    </citation>
    <scope>NUCLEOTIDE SEQUENCE [LARGE SCALE GENOMIC DNA]</scope>
    <source>
        <strain evidence="15 16">ATCC 49154</strain>
    </source>
</reference>
<dbReference type="CDD" id="cd00731">
    <property type="entry name" value="CheA_reg"/>
    <property type="match status" value="1"/>
</dbReference>
<accession>A0A2U3AQZ0</accession>
<evidence type="ECO:0000256" key="1">
    <source>
        <dbReference type="ARBA" id="ARBA00000085"/>
    </source>
</evidence>